<comment type="caution">
    <text evidence="5">The sequence shown here is derived from an EMBL/GenBank/DDBJ whole genome shotgun (WGS) entry which is preliminary data.</text>
</comment>
<evidence type="ECO:0000259" key="4">
    <source>
        <dbReference type="PROSITE" id="PS51795"/>
    </source>
</evidence>
<dbReference type="Pfam" id="PF04570">
    <property type="entry name" value="zf-FLZ"/>
    <property type="match status" value="1"/>
</dbReference>
<dbReference type="PANTHER" id="PTHR47847:SF2">
    <property type="entry name" value="FCS-LIKE ZINC FINGER 17-RELATED"/>
    <property type="match status" value="1"/>
</dbReference>
<gene>
    <name evidence="5" type="ORF">MKW94_005063</name>
</gene>
<evidence type="ECO:0000313" key="5">
    <source>
        <dbReference type="EMBL" id="MCL7039409.1"/>
    </source>
</evidence>
<keyword evidence="6" id="KW-1185">Reference proteome</keyword>
<feature type="domain" description="FLZ-type" evidence="4">
    <location>
        <begin position="61"/>
        <end position="105"/>
    </location>
</feature>
<dbReference type="AlphaFoldDB" id="A0AA41VDW4"/>
<reference evidence="5" key="1">
    <citation type="submission" date="2022-03" db="EMBL/GenBank/DDBJ databases">
        <title>A functionally conserved STORR gene fusion in Papaver species that diverged 16.8 million years ago.</title>
        <authorList>
            <person name="Catania T."/>
        </authorList>
    </citation>
    <scope>NUCLEOTIDE SEQUENCE</scope>
    <source>
        <strain evidence="5">S-191538</strain>
    </source>
</reference>
<dbReference type="GO" id="GO:0046872">
    <property type="term" value="F:metal ion binding"/>
    <property type="evidence" value="ECO:0007669"/>
    <property type="project" value="UniProtKB-KW"/>
</dbReference>
<dbReference type="EMBL" id="JAJJMA010200893">
    <property type="protein sequence ID" value="MCL7039409.1"/>
    <property type="molecule type" value="Genomic_DNA"/>
</dbReference>
<dbReference type="InterPro" id="IPR007650">
    <property type="entry name" value="Zf-FLZ_dom"/>
</dbReference>
<evidence type="ECO:0000256" key="3">
    <source>
        <dbReference type="PROSITE-ProRule" id="PRU01131"/>
    </source>
</evidence>
<organism evidence="5 6">
    <name type="scientific">Papaver nudicaule</name>
    <name type="common">Iceland poppy</name>
    <dbReference type="NCBI Taxonomy" id="74823"/>
    <lineage>
        <taxon>Eukaryota</taxon>
        <taxon>Viridiplantae</taxon>
        <taxon>Streptophyta</taxon>
        <taxon>Embryophyta</taxon>
        <taxon>Tracheophyta</taxon>
        <taxon>Spermatophyta</taxon>
        <taxon>Magnoliopsida</taxon>
        <taxon>Ranunculales</taxon>
        <taxon>Papaveraceae</taxon>
        <taxon>Papaveroideae</taxon>
        <taxon>Papaver</taxon>
    </lineage>
</organism>
<dbReference type="InterPro" id="IPR044181">
    <property type="entry name" value="FLZ17/18"/>
</dbReference>
<dbReference type="PROSITE" id="PS51795">
    <property type="entry name" value="ZF_FLZ"/>
    <property type="match status" value="1"/>
</dbReference>
<protein>
    <recommendedName>
        <fullName evidence="4">FLZ-type domain-containing protein</fullName>
    </recommendedName>
</protein>
<proteinExistence type="inferred from homology"/>
<comment type="similarity">
    <text evidence="1">Belongs to the FLZ family.</text>
</comment>
<evidence type="ECO:0000256" key="2">
    <source>
        <dbReference type="ARBA" id="ARBA00022723"/>
    </source>
</evidence>
<feature type="zinc finger region" description="FLZ-type" evidence="3">
    <location>
        <begin position="61"/>
        <end position="105"/>
    </location>
</feature>
<evidence type="ECO:0000256" key="1">
    <source>
        <dbReference type="ARBA" id="ARBA00009374"/>
    </source>
</evidence>
<dbReference type="PANTHER" id="PTHR47847">
    <property type="entry name" value="FCS-LIKE ZINC FINGER 17"/>
    <property type="match status" value="1"/>
</dbReference>
<dbReference type="Proteomes" id="UP001177140">
    <property type="component" value="Unassembled WGS sequence"/>
</dbReference>
<evidence type="ECO:0000313" key="6">
    <source>
        <dbReference type="Proteomes" id="UP001177140"/>
    </source>
</evidence>
<name>A0AA41VDW4_PAPNU</name>
<keyword evidence="2" id="KW-0479">Metal-binding</keyword>
<accession>A0AA41VDW4</accession>
<sequence length="151" mass="17103">MLKRTKSTLVLQDSSSSLTKKDSIFSQESNSNNIITFKLSEEGSFEPSSKMPSIFSHSESNFLKACGLCRKKLSPEKNIYMYRGDQSFCSDYCRCRKILIDELREEIYMDEMNETATELQTKETVVSSSARLVTNVGNGLPPRRNHIRAAA</sequence>